<evidence type="ECO:0000313" key="3">
    <source>
        <dbReference type="Proteomes" id="UP000298493"/>
    </source>
</evidence>
<reference evidence="2 3" key="1">
    <citation type="submission" date="2019-04" db="EMBL/GenBank/DDBJ databases">
        <title>High contiguity whole genome sequence and gene annotation resource for two Venturia nashicola isolates.</title>
        <authorList>
            <person name="Prokchorchik M."/>
            <person name="Won K."/>
            <person name="Lee Y."/>
            <person name="Choi E.D."/>
            <person name="Segonzac C."/>
            <person name="Sohn K.H."/>
        </authorList>
    </citation>
    <scope>NUCLEOTIDE SEQUENCE [LARGE SCALE GENOMIC DNA]</scope>
    <source>
        <strain evidence="2 3">PRI2</strain>
    </source>
</reference>
<accession>A0A4Z1NYD9</accession>
<evidence type="ECO:0000313" key="2">
    <source>
        <dbReference type="EMBL" id="TID21308.1"/>
    </source>
</evidence>
<gene>
    <name evidence="2" type="ORF">E6O75_ATG04703</name>
</gene>
<name>A0A4Z1NYD9_9PEZI</name>
<dbReference type="STRING" id="86259.A0A4Z1NYD9"/>
<dbReference type="EMBL" id="SNSC02000009">
    <property type="protein sequence ID" value="TID21308.1"/>
    <property type="molecule type" value="Genomic_DNA"/>
</dbReference>
<feature type="compositionally biased region" description="Pro residues" evidence="1">
    <location>
        <begin position="125"/>
        <end position="135"/>
    </location>
</feature>
<evidence type="ECO:0000256" key="1">
    <source>
        <dbReference type="SAM" id="MobiDB-lite"/>
    </source>
</evidence>
<comment type="caution">
    <text evidence="2">The sequence shown here is derived from an EMBL/GenBank/DDBJ whole genome shotgun (WGS) entry which is preliminary data.</text>
</comment>
<feature type="region of interest" description="Disordered" evidence="1">
    <location>
        <begin position="88"/>
        <end position="177"/>
    </location>
</feature>
<organism evidence="2 3">
    <name type="scientific">Venturia nashicola</name>
    <dbReference type="NCBI Taxonomy" id="86259"/>
    <lineage>
        <taxon>Eukaryota</taxon>
        <taxon>Fungi</taxon>
        <taxon>Dikarya</taxon>
        <taxon>Ascomycota</taxon>
        <taxon>Pezizomycotina</taxon>
        <taxon>Dothideomycetes</taxon>
        <taxon>Pleosporomycetidae</taxon>
        <taxon>Venturiales</taxon>
        <taxon>Venturiaceae</taxon>
        <taxon>Venturia</taxon>
    </lineage>
</organism>
<protein>
    <submittedName>
        <fullName evidence="2">Uncharacterized protein</fullName>
    </submittedName>
</protein>
<feature type="compositionally biased region" description="Polar residues" evidence="1">
    <location>
        <begin position="159"/>
        <end position="176"/>
    </location>
</feature>
<sequence>MMPLCWRKCAREAGVMCQWADIPCLCKAANNGLHANANTCACHSCSDHEFGDDATAKIMLKEFSFACKMAMTPLDQGAFDATYKAATCPSTDKPPQTPPAYGYGLHPPPALLAPPSAPGYGDGHGPPPLLEPLPPSQQQEPHGPVTAPYDSVAVPTSPLKPNSGNSSKTEGHASTETVPSTVVVVPVPVTQNSTQNSTSGNHTATKTGTGAAAITGATVPAAGAKNATKTGAKTTQHSGAATRRDVTGSVFALAAALAYGIA</sequence>
<proteinExistence type="predicted"/>
<dbReference type="Proteomes" id="UP000298493">
    <property type="component" value="Unassembled WGS sequence"/>
</dbReference>
<dbReference type="AlphaFoldDB" id="A0A4Z1NYD9"/>
<keyword evidence="3" id="KW-1185">Reference proteome</keyword>
<feature type="compositionally biased region" description="Pro residues" evidence="1">
    <location>
        <begin position="106"/>
        <end position="117"/>
    </location>
</feature>